<dbReference type="RefSeq" id="WP_322445780.1">
    <property type="nucleotide sequence ID" value="NZ_JAXOFX010000003.1"/>
</dbReference>
<evidence type="ECO:0000313" key="3">
    <source>
        <dbReference type="Proteomes" id="UP001290455"/>
    </source>
</evidence>
<keyword evidence="3" id="KW-1185">Reference proteome</keyword>
<comment type="caution">
    <text evidence="2">The sequence shown here is derived from an EMBL/GenBank/DDBJ whole genome shotgun (WGS) entry which is preliminary data.</text>
</comment>
<gene>
    <name evidence="2" type="ORF">SM124_06970</name>
</gene>
<reference evidence="2 3" key="1">
    <citation type="submission" date="2023-11" db="EMBL/GenBank/DDBJ databases">
        <title>Bacillus jintuensis, isolated from a mudflat on the Beibu Gulf coast.</title>
        <authorList>
            <person name="Li M."/>
        </authorList>
    </citation>
    <scope>NUCLEOTIDE SEQUENCE [LARGE SCALE GENOMIC DNA]</scope>
    <source>
        <strain evidence="2 3">31A1R</strain>
    </source>
</reference>
<evidence type="ECO:0000313" key="2">
    <source>
        <dbReference type="EMBL" id="MDZ5471487.1"/>
    </source>
</evidence>
<dbReference type="EMBL" id="JAXOFX010000003">
    <property type="protein sequence ID" value="MDZ5471487.1"/>
    <property type="molecule type" value="Genomic_DNA"/>
</dbReference>
<feature type="region of interest" description="Disordered" evidence="1">
    <location>
        <begin position="52"/>
        <end position="81"/>
    </location>
</feature>
<name>A0ABU5IWH9_9BACI</name>
<dbReference type="Proteomes" id="UP001290455">
    <property type="component" value="Unassembled WGS sequence"/>
</dbReference>
<protein>
    <recommendedName>
        <fullName evidence="4">Spore germination protein</fullName>
    </recommendedName>
</protein>
<sequence>MAVNILFNAINVAQFQSNSGLFIGTNNAAGWNSPQKLNQGIAGNGQGNITTGNVNIVSDPDGVDLPNTDPDVQPSFQPQVL</sequence>
<proteinExistence type="predicted"/>
<organism evidence="2 3">
    <name type="scientific">Robertmurraya mangrovi</name>
    <dbReference type="NCBI Taxonomy" id="3098077"/>
    <lineage>
        <taxon>Bacteria</taxon>
        <taxon>Bacillati</taxon>
        <taxon>Bacillota</taxon>
        <taxon>Bacilli</taxon>
        <taxon>Bacillales</taxon>
        <taxon>Bacillaceae</taxon>
        <taxon>Robertmurraya</taxon>
    </lineage>
</organism>
<evidence type="ECO:0000256" key="1">
    <source>
        <dbReference type="SAM" id="MobiDB-lite"/>
    </source>
</evidence>
<evidence type="ECO:0008006" key="4">
    <source>
        <dbReference type="Google" id="ProtNLM"/>
    </source>
</evidence>
<accession>A0ABU5IWH9</accession>